<protein>
    <submittedName>
        <fullName evidence="2">Uncharacterized protein</fullName>
    </submittedName>
</protein>
<reference evidence="2" key="1">
    <citation type="submission" date="2020-02" db="EMBL/GenBank/DDBJ databases">
        <authorList>
            <person name="Meier V. D."/>
        </authorList>
    </citation>
    <scope>NUCLEOTIDE SEQUENCE</scope>
    <source>
        <strain evidence="2">AVDCRST_MAG56</strain>
    </source>
</reference>
<name>A0A6J4J914_9SPHI</name>
<proteinExistence type="predicted"/>
<accession>A0A6J4J914</accession>
<dbReference type="AlphaFoldDB" id="A0A6J4J914"/>
<evidence type="ECO:0000256" key="1">
    <source>
        <dbReference type="SAM" id="MobiDB-lite"/>
    </source>
</evidence>
<gene>
    <name evidence="2" type="ORF">AVDCRST_MAG56-3074</name>
</gene>
<evidence type="ECO:0000313" key="2">
    <source>
        <dbReference type="EMBL" id="CAA9271263.1"/>
    </source>
</evidence>
<sequence>MRHLSEAREERQVQGNRMQAKLGQLLRKSKGVFG</sequence>
<organism evidence="2">
    <name type="scientific">uncultured Cytophagales bacterium</name>
    <dbReference type="NCBI Taxonomy" id="158755"/>
    <lineage>
        <taxon>Bacteria</taxon>
        <taxon>Pseudomonadati</taxon>
        <taxon>Bacteroidota</taxon>
        <taxon>Sphingobacteriia</taxon>
        <taxon>Sphingobacteriales</taxon>
        <taxon>environmental samples</taxon>
    </lineage>
</organism>
<feature type="compositionally biased region" description="Basic and acidic residues" evidence="1">
    <location>
        <begin position="1"/>
        <end position="12"/>
    </location>
</feature>
<dbReference type="EMBL" id="CADCTQ010000259">
    <property type="protein sequence ID" value="CAA9271263.1"/>
    <property type="molecule type" value="Genomic_DNA"/>
</dbReference>
<feature type="region of interest" description="Disordered" evidence="1">
    <location>
        <begin position="1"/>
        <end position="22"/>
    </location>
</feature>